<evidence type="ECO:0000313" key="3">
    <source>
        <dbReference type="EMBL" id="VZO40436.1"/>
    </source>
</evidence>
<organism evidence="3 4">
    <name type="scientific">Occultella aeris</name>
    <dbReference type="NCBI Taxonomy" id="2761496"/>
    <lineage>
        <taxon>Bacteria</taxon>
        <taxon>Bacillati</taxon>
        <taxon>Actinomycetota</taxon>
        <taxon>Actinomycetes</taxon>
        <taxon>Micrococcales</taxon>
        <taxon>Ruaniaceae</taxon>
        <taxon>Occultella</taxon>
    </lineage>
</organism>
<keyword evidence="4" id="KW-1185">Reference proteome</keyword>
<gene>
    <name evidence="3" type="ORF">HALOF300_05140</name>
</gene>
<dbReference type="RefSeq" id="WP_197522844.1">
    <property type="nucleotide sequence ID" value="NZ_CACRYJ010000070.1"/>
</dbReference>
<evidence type="ECO:0000259" key="1">
    <source>
        <dbReference type="Pfam" id="PF07905"/>
    </source>
</evidence>
<accession>A0A7M4DSJ2</accession>
<name>A0A7M4DSJ2_9MICO</name>
<dbReference type="AlphaFoldDB" id="A0A7M4DSJ2"/>
<dbReference type="Gene3D" id="1.10.10.2840">
    <property type="entry name" value="PucR C-terminal helix-turn-helix domain"/>
    <property type="match status" value="1"/>
</dbReference>
<evidence type="ECO:0000259" key="2">
    <source>
        <dbReference type="Pfam" id="PF13556"/>
    </source>
</evidence>
<sequence length="370" mass="39301">MTEEVLFEPGLALRDLLTWPGFDVKLLGGADGLDRDVRWAQATDLLDPGPYLRGEEFVLTTGAVLLDDAACRTFVDNLVAANAVGLGYGVGVVTDEVPTALVAAASAAGLPIVSVPPTTPFLTFTERLAEVRAQARSQAEQRTALGTLLDYVRRGLADPTIVLEYLPELSRVGTRVGAIAIDPATHLEDRLIGGRIVASLLGRTVLVATAEVVATFARTAGPDEVYGIGGPGAVRQLPRILSECLSAHIVALRRGSPAGPKDLATLDALVQRLSADQVGPFHDHIYRPLLESDRLHGTDLLHTLDVFLAQDGALAASAKQLFLHPNSLRNRLARITEITGTNPLTVSGRLAITIALSTRPDPLRADSPNH</sequence>
<evidence type="ECO:0000313" key="4">
    <source>
        <dbReference type="Proteomes" id="UP000419743"/>
    </source>
</evidence>
<dbReference type="EMBL" id="CACRYJ010000070">
    <property type="protein sequence ID" value="VZO40436.1"/>
    <property type="molecule type" value="Genomic_DNA"/>
</dbReference>
<dbReference type="InterPro" id="IPR042070">
    <property type="entry name" value="PucR_C-HTH_sf"/>
</dbReference>
<dbReference type="PANTHER" id="PTHR33744:SF7">
    <property type="entry name" value="PUCR FAMILY TRANSCRIPTIONAL REGULATOR"/>
    <property type="match status" value="1"/>
</dbReference>
<reference evidence="3 4" key="1">
    <citation type="submission" date="2019-11" db="EMBL/GenBank/DDBJ databases">
        <authorList>
            <person name="Criscuolo A."/>
        </authorList>
    </citation>
    <scope>NUCLEOTIDE SEQUENCE [LARGE SCALE GENOMIC DNA]</scope>
    <source>
        <strain evidence="3">CIP111667</strain>
    </source>
</reference>
<dbReference type="InterPro" id="IPR012914">
    <property type="entry name" value="PucR_dom"/>
</dbReference>
<dbReference type="InterPro" id="IPR051448">
    <property type="entry name" value="CdaR-like_regulators"/>
</dbReference>
<feature type="domain" description="Purine catabolism PurC-like" evidence="1">
    <location>
        <begin position="15"/>
        <end position="128"/>
    </location>
</feature>
<protein>
    <submittedName>
        <fullName evidence="3">Purine catabolism regulatory protein-like family protein</fullName>
    </submittedName>
</protein>
<dbReference type="Pfam" id="PF07905">
    <property type="entry name" value="PucR"/>
    <property type="match status" value="1"/>
</dbReference>
<dbReference type="PANTHER" id="PTHR33744">
    <property type="entry name" value="CARBOHYDRATE DIACID REGULATOR"/>
    <property type="match status" value="1"/>
</dbReference>
<dbReference type="Pfam" id="PF13556">
    <property type="entry name" value="HTH_30"/>
    <property type="match status" value="1"/>
</dbReference>
<comment type="caution">
    <text evidence="3">The sequence shown here is derived from an EMBL/GenBank/DDBJ whole genome shotgun (WGS) entry which is preliminary data.</text>
</comment>
<proteinExistence type="predicted"/>
<dbReference type="Proteomes" id="UP000419743">
    <property type="component" value="Unassembled WGS sequence"/>
</dbReference>
<dbReference type="InterPro" id="IPR025736">
    <property type="entry name" value="PucR_C-HTH_dom"/>
</dbReference>
<feature type="domain" description="PucR C-terminal helix-turn-helix" evidence="2">
    <location>
        <begin position="300"/>
        <end position="356"/>
    </location>
</feature>